<evidence type="ECO:0000313" key="3">
    <source>
        <dbReference type="EnsemblMetazoa" id="GPAI030095-PA"/>
    </source>
</evidence>
<evidence type="ECO:0000256" key="1">
    <source>
        <dbReference type="SAM" id="Phobius"/>
    </source>
</evidence>
<reference evidence="3" key="2">
    <citation type="submission" date="2020-05" db="UniProtKB">
        <authorList>
            <consortium name="EnsemblMetazoa"/>
        </authorList>
    </citation>
    <scope>IDENTIFICATION</scope>
    <source>
        <strain evidence="3">IAEA</strain>
    </source>
</reference>
<keyword evidence="1" id="KW-0812">Transmembrane</keyword>
<name>A0A1A9ZZU3_GLOPL</name>
<accession>A0A1A9ZZU3</accession>
<protein>
    <submittedName>
        <fullName evidence="3">Uncharacterized protein</fullName>
    </submittedName>
</protein>
<feature type="transmembrane region" description="Helical" evidence="1">
    <location>
        <begin position="176"/>
        <end position="196"/>
    </location>
</feature>
<keyword evidence="1" id="KW-1133">Transmembrane helix</keyword>
<keyword evidence="1" id="KW-0472">Membrane</keyword>
<feature type="chain" id="PRO_5008403347" evidence="2">
    <location>
        <begin position="30"/>
        <end position="242"/>
    </location>
</feature>
<dbReference type="EnsemblMetazoa" id="GPAI030095-RA">
    <property type="protein sequence ID" value="GPAI030095-PA"/>
    <property type="gene ID" value="GPAI030095"/>
</dbReference>
<proteinExistence type="predicted"/>
<reference evidence="4" key="1">
    <citation type="submission" date="2014-03" db="EMBL/GenBank/DDBJ databases">
        <authorList>
            <person name="Aksoy S."/>
            <person name="Warren W."/>
            <person name="Wilson R.K."/>
        </authorList>
    </citation>
    <scope>NUCLEOTIDE SEQUENCE [LARGE SCALE GENOMIC DNA]</scope>
    <source>
        <strain evidence="4">IAEA</strain>
    </source>
</reference>
<evidence type="ECO:0000313" key="4">
    <source>
        <dbReference type="Proteomes" id="UP000092445"/>
    </source>
</evidence>
<sequence length="242" mass="26270">MPLRYGRAVLASVWRALLTFPGCFVDTEGRFSGCCADISDTDAEPIAYAEPGDVVLLWRRACCLDRAIILSSIFGFPMLACRVVGRWSLVPFSVLVPLAFRRYEAGPLAREVRAASTSATPGTHLVDKPLAGDDLWPWFCRLLYIESWADIIVVARQRLRKPLPTTADITADDRCGGWFVLAGAIVVSWLVILSLFCNDGARVVNFWSGSGNDGGAGANDDDGDVVGVVSAESLVFKHTNNT</sequence>
<keyword evidence="2" id="KW-0732">Signal</keyword>
<feature type="signal peptide" evidence="2">
    <location>
        <begin position="1"/>
        <end position="29"/>
    </location>
</feature>
<dbReference type="Proteomes" id="UP000092445">
    <property type="component" value="Unassembled WGS sequence"/>
</dbReference>
<feature type="transmembrane region" description="Helical" evidence="1">
    <location>
        <begin position="67"/>
        <end position="85"/>
    </location>
</feature>
<keyword evidence="4" id="KW-1185">Reference proteome</keyword>
<dbReference type="AlphaFoldDB" id="A0A1A9ZZU3"/>
<organism evidence="3 4">
    <name type="scientific">Glossina pallidipes</name>
    <name type="common">Tsetse fly</name>
    <dbReference type="NCBI Taxonomy" id="7398"/>
    <lineage>
        <taxon>Eukaryota</taxon>
        <taxon>Metazoa</taxon>
        <taxon>Ecdysozoa</taxon>
        <taxon>Arthropoda</taxon>
        <taxon>Hexapoda</taxon>
        <taxon>Insecta</taxon>
        <taxon>Pterygota</taxon>
        <taxon>Neoptera</taxon>
        <taxon>Endopterygota</taxon>
        <taxon>Diptera</taxon>
        <taxon>Brachycera</taxon>
        <taxon>Muscomorpha</taxon>
        <taxon>Hippoboscoidea</taxon>
        <taxon>Glossinidae</taxon>
        <taxon>Glossina</taxon>
    </lineage>
</organism>
<dbReference type="VEuPathDB" id="VectorBase:GPAI030095"/>
<evidence type="ECO:0000256" key="2">
    <source>
        <dbReference type="SAM" id="SignalP"/>
    </source>
</evidence>